<keyword evidence="2" id="KW-1133">Transmembrane helix</keyword>
<comment type="caution">
    <text evidence="3">The sequence shown here is derived from an EMBL/GenBank/DDBJ whole genome shotgun (WGS) entry which is preliminary data.</text>
</comment>
<dbReference type="EMBL" id="BAABUK010000003">
    <property type="protein sequence ID" value="GAA5807970.1"/>
    <property type="molecule type" value="Genomic_DNA"/>
</dbReference>
<keyword evidence="1" id="KW-0175">Coiled coil</keyword>
<evidence type="ECO:0000313" key="3">
    <source>
        <dbReference type="EMBL" id="GAA5807970.1"/>
    </source>
</evidence>
<evidence type="ECO:0000256" key="1">
    <source>
        <dbReference type="SAM" id="Coils"/>
    </source>
</evidence>
<keyword evidence="4" id="KW-1185">Reference proteome</keyword>
<gene>
    <name evidence="3" type="ORF">MFLAVUS_001351</name>
</gene>
<feature type="transmembrane region" description="Helical" evidence="2">
    <location>
        <begin position="276"/>
        <end position="294"/>
    </location>
</feature>
<evidence type="ECO:0000256" key="2">
    <source>
        <dbReference type="SAM" id="Phobius"/>
    </source>
</evidence>
<sequence length="296" mass="34649">MEFEEVNNFIKTGQGRTHISEAGPSFEHVPAIYQSVARKPTLSNFVHRLKQHSSKTRFMSQYKKMSVTDSLPSDDDDMPDDASIRVIDPSRTRDTEEVVGLGIIKKPVKRVKINEGANQVMKTMDSETIASFEEPQGDLSLQERFITFDIAISLINKDVTKKTDEILKQMKRIEFYQEEITQYKQDLINMQKQFDIYQYSLSSLKLDHLPDMNSHQFNAMKNTEKMKETKRKNMVLKGRFDKYRKAMSLDTRLIELEKKIKQAWKRDEIWVGIRDWGLLSLLLLFTLLFILILSRK</sequence>
<organism evidence="3 4">
    <name type="scientific">Mucor flavus</name>
    <dbReference type="NCBI Taxonomy" id="439312"/>
    <lineage>
        <taxon>Eukaryota</taxon>
        <taxon>Fungi</taxon>
        <taxon>Fungi incertae sedis</taxon>
        <taxon>Mucoromycota</taxon>
        <taxon>Mucoromycotina</taxon>
        <taxon>Mucoromycetes</taxon>
        <taxon>Mucorales</taxon>
        <taxon>Mucorineae</taxon>
        <taxon>Mucoraceae</taxon>
        <taxon>Mucor</taxon>
    </lineage>
</organism>
<name>A0ABP9YM93_9FUNG</name>
<keyword evidence="2" id="KW-0472">Membrane</keyword>
<accession>A0ABP9YM93</accession>
<keyword evidence="2" id="KW-0812">Transmembrane</keyword>
<evidence type="ECO:0000313" key="4">
    <source>
        <dbReference type="Proteomes" id="UP001473302"/>
    </source>
</evidence>
<proteinExistence type="predicted"/>
<reference evidence="3 4" key="1">
    <citation type="submission" date="2024-04" db="EMBL/GenBank/DDBJ databases">
        <title>genome sequences of Mucor flavus KT1a and Helicostylum pulchrum KT1b strains isolated from the surface of a dry-aged beef.</title>
        <authorList>
            <person name="Toyotome T."/>
            <person name="Hosono M."/>
            <person name="Torimaru M."/>
            <person name="Fukuda K."/>
            <person name="Mikami N."/>
        </authorList>
    </citation>
    <scope>NUCLEOTIDE SEQUENCE [LARGE SCALE GENOMIC DNA]</scope>
    <source>
        <strain evidence="3 4">KT1a</strain>
    </source>
</reference>
<protein>
    <submittedName>
        <fullName evidence="3">Uncharacterized protein</fullName>
    </submittedName>
</protein>
<feature type="coiled-coil region" evidence="1">
    <location>
        <begin position="166"/>
        <end position="193"/>
    </location>
</feature>
<dbReference type="Proteomes" id="UP001473302">
    <property type="component" value="Unassembled WGS sequence"/>
</dbReference>